<proteinExistence type="predicted"/>
<organism evidence="1 2">
    <name type="scientific">Camellia sinensis</name>
    <name type="common">Tea plant</name>
    <name type="synonym">Thea sinensis</name>
    <dbReference type="NCBI Taxonomy" id="4442"/>
    <lineage>
        <taxon>Eukaryota</taxon>
        <taxon>Viridiplantae</taxon>
        <taxon>Streptophyta</taxon>
        <taxon>Embryophyta</taxon>
        <taxon>Tracheophyta</taxon>
        <taxon>Spermatophyta</taxon>
        <taxon>Magnoliopsida</taxon>
        <taxon>eudicotyledons</taxon>
        <taxon>Gunneridae</taxon>
        <taxon>Pentapetalae</taxon>
        <taxon>asterids</taxon>
        <taxon>Ericales</taxon>
        <taxon>Theaceae</taxon>
        <taxon>Camellia</taxon>
    </lineage>
</organism>
<protein>
    <submittedName>
        <fullName evidence="1">Uncharacterized protein</fullName>
    </submittedName>
</protein>
<reference evidence="2" key="1">
    <citation type="journal article" date="2020" name="Nat. Commun.">
        <title>Genome assembly of wild tea tree DASZ reveals pedigree and selection history of tea varieties.</title>
        <authorList>
            <person name="Zhang W."/>
            <person name="Zhang Y."/>
            <person name="Qiu H."/>
            <person name="Guo Y."/>
            <person name="Wan H."/>
            <person name="Zhang X."/>
            <person name="Scossa F."/>
            <person name="Alseekh S."/>
            <person name="Zhang Q."/>
            <person name="Wang P."/>
            <person name="Xu L."/>
            <person name="Schmidt M.H."/>
            <person name="Jia X."/>
            <person name="Li D."/>
            <person name="Zhu A."/>
            <person name="Guo F."/>
            <person name="Chen W."/>
            <person name="Ni D."/>
            <person name="Usadel B."/>
            <person name="Fernie A.R."/>
            <person name="Wen W."/>
        </authorList>
    </citation>
    <scope>NUCLEOTIDE SEQUENCE [LARGE SCALE GENOMIC DNA]</scope>
    <source>
        <strain evidence="2">cv. G240</strain>
    </source>
</reference>
<dbReference type="AlphaFoldDB" id="A0A7J7FSE0"/>
<accession>A0A7J7FSE0</accession>
<dbReference type="Proteomes" id="UP000593564">
    <property type="component" value="Unassembled WGS sequence"/>
</dbReference>
<gene>
    <name evidence="1" type="ORF">HYC85_031900</name>
</gene>
<keyword evidence="2" id="KW-1185">Reference proteome</keyword>
<comment type="caution">
    <text evidence="1">The sequence shown here is derived from an EMBL/GenBank/DDBJ whole genome shotgun (WGS) entry which is preliminary data.</text>
</comment>
<reference evidence="1 2" key="2">
    <citation type="submission" date="2020-07" db="EMBL/GenBank/DDBJ databases">
        <title>Genome assembly of wild tea tree DASZ reveals pedigree and selection history of tea varieties.</title>
        <authorList>
            <person name="Zhang W."/>
        </authorList>
    </citation>
    <scope>NUCLEOTIDE SEQUENCE [LARGE SCALE GENOMIC DNA]</scope>
    <source>
        <strain evidence="2">cv. G240</strain>
        <tissue evidence="1">Leaf</tissue>
    </source>
</reference>
<evidence type="ECO:0000313" key="1">
    <source>
        <dbReference type="EMBL" id="KAF5931027.1"/>
    </source>
</evidence>
<name>A0A7J7FSE0_CAMSI</name>
<evidence type="ECO:0000313" key="2">
    <source>
        <dbReference type="Proteomes" id="UP000593564"/>
    </source>
</evidence>
<sequence>MLLGLRNTSFSLCDSLSLSHLPFSDYLSLSPQFPVADPTPNPLLLSSFSLFLTPSLRHPNLHQQWWPQTSYFSHRGDFEKSHYKKGDFTGPPPSPGRFHWTTTINIQGDLKQGMDQVYTALHFCNSCSSHTLVWAYKEREASGMGIKRKKGQWKHLKLPFPQIKMQ</sequence>
<dbReference type="EMBL" id="JACBKZ010000015">
    <property type="protein sequence ID" value="KAF5931027.1"/>
    <property type="molecule type" value="Genomic_DNA"/>
</dbReference>